<dbReference type="EMBL" id="CADCWP010000257">
    <property type="protein sequence ID" value="CAA9581227.1"/>
    <property type="molecule type" value="Genomic_DNA"/>
</dbReference>
<name>A0A6J4VL66_9DEIN</name>
<reference evidence="1" key="1">
    <citation type="submission" date="2020-02" db="EMBL/GenBank/DDBJ databases">
        <authorList>
            <person name="Meier V. D."/>
        </authorList>
    </citation>
    <scope>NUCLEOTIDE SEQUENCE</scope>
    <source>
        <strain evidence="1">AVDCRST_MAG86</strain>
    </source>
</reference>
<dbReference type="AlphaFoldDB" id="A0A6J4VL66"/>
<evidence type="ECO:0000313" key="1">
    <source>
        <dbReference type="EMBL" id="CAA9581227.1"/>
    </source>
</evidence>
<proteinExistence type="predicted"/>
<protein>
    <submittedName>
        <fullName evidence="1">Uncharacterized protein</fullName>
    </submittedName>
</protein>
<accession>A0A6J4VL66</accession>
<sequence>MPQWGNLRDITSMLEDIIARGELPSSWREGVPEVWQTIALQEGVELLQHYVTEYKFSLQVGEKTVDVLHT</sequence>
<organism evidence="1">
    <name type="scientific">uncultured Truepera sp</name>
    <dbReference type="NCBI Taxonomy" id="543023"/>
    <lineage>
        <taxon>Bacteria</taxon>
        <taxon>Thermotogati</taxon>
        <taxon>Deinococcota</taxon>
        <taxon>Deinococci</taxon>
        <taxon>Trueperales</taxon>
        <taxon>Trueperaceae</taxon>
        <taxon>Truepera</taxon>
        <taxon>environmental samples</taxon>
    </lineage>
</organism>
<gene>
    <name evidence="1" type="ORF">AVDCRST_MAG86-2835</name>
</gene>